<dbReference type="PANTHER" id="PTHR20854:SF4">
    <property type="entry name" value="INOSITOL-1-MONOPHOSPHATASE-RELATED"/>
    <property type="match status" value="1"/>
</dbReference>
<dbReference type="GO" id="GO:0007165">
    <property type="term" value="P:signal transduction"/>
    <property type="evidence" value="ECO:0007669"/>
    <property type="project" value="TreeGrafter"/>
</dbReference>
<accession>A0A7W3PI74</accession>
<dbReference type="InterPro" id="IPR000760">
    <property type="entry name" value="Inositol_monophosphatase-like"/>
</dbReference>
<evidence type="ECO:0000256" key="4">
    <source>
        <dbReference type="PIRSR" id="PIRSR600760-2"/>
    </source>
</evidence>
<feature type="binding site" evidence="4">
    <location>
        <position position="84"/>
    </location>
    <ligand>
        <name>Mg(2+)</name>
        <dbReference type="ChEBI" id="CHEBI:18420"/>
        <label>1</label>
        <note>catalytic</note>
    </ligand>
</feature>
<dbReference type="CDD" id="cd01637">
    <property type="entry name" value="IMPase_like"/>
    <property type="match status" value="1"/>
</dbReference>
<dbReference type="SUPFAM" id="SSF56655">
    <property type="entry name" value="Carbohydrate phosphatase"/>
    <property type="match status" value="1"/>
</dbReference>
<evidence type="ECO:0000256" key="2">
    <source>
        <dbReference type="ARBA" id="ARBA00022801"/>
    </source>
</evidence>
<dbReference type="GO" id="GO:0006020">
    <property type="term" value="P:inositol metabolic process"/>
    <property type="evidence" value="ECO:0007669"/>
    <property type="project" value="TreeGrafter"/>
</dbReference>
<protein>
    <submittedName>
        <fullName evidence="5 6">Fructose-1,6-bisphosphatase</fullName>
    </submittedName>
</protein>
<comment type="cofactor">
    <cofactor evidence="4">
        <name>Mg(2+)</name>
        <dbReference type="ChEBI" id="CHEBI:18420"/>
    </cofactor>
</comment>
<keyword evidence="7" id="KW-1185">Reference proteome</keyword>
<feature type="binding site" evidence="4">
    <location>
        <position position="65"/>
    </location>
    <ligand>
        <name>Mg(2+)</name>
        <dbReference type="ChEBI" id="CHEBI:18420"/>
        <label>1</label>
        <note>catalytic</note>
    </ligand>
</feature>
<evidence type="ECO:0000256" key="3">
    <source>
        <dbReference type="ARBA" id="ARBA00022842"/>
    </source>
</evidence>
<keyword evidence="2" id="KW-0378">Hydrolase</keyword>
<dbReference type="Gene3D" id="3.30.540.10">
    <property type="entry name" value="Fructose-1,6-Bisphosphatase, subunit A, domain 1"/>
    <property type="match status" value="1"/>
</dbReference>
<feature type="binding site" evidence="4">
    <location>
        <position position="83"/>
    </location>
    <ligand>
        <name>Mg(2+)</name>
        <dbReference type="ChEBI" id="CHEBI:18420"/>
        <label>1</label>
        <note>catalytic</note>
    </ligand>
</feature>
<name>A0A7W3PI74_9MICO</name>
<dbReference type="PRINTS" id="PR00377">
    <property type="entry name" value="IMPHPHTASES"/>
</dbReference>
<evidence type="ECO:0000313" key="5">
    <source>
        <dbReference type="EMBL" id="GEK83424.1"/>
    </source>
</evidence>
<dbReference type="RefSeq" id="WP_146855076.1">
    <property type="nucleotide sequence ID" value="NZ_BAAAHR010000002.1"/>
</dbReference>
<dbReference type="Proteomes" id="UP000321154">
    <property type="component" value="Unassembled WGS sequence"/>
</dbReference>
<keyword evidence="1 4" id="KW-0479">Metal-binding</keyword>
<organism evidence="6 8">
    <name type="scientific">Frigoribacterium faeni</name>
    <dbReference type="NCBI Taxonomy" id="145483"/>
    <lineage>
        <taxon>Bacteria</taxon>
        <taxon>Bacillati</taxon>
        <taxon>Actinomycetota</taxon>
        <taxon>Actinomycetes</taxon>
        <taxon>Micrococcales</taxon>
        <taxon>Microbacteriaceae</taxon>
        <taxon>Frigoribacterium</taxon>
    </lineage>
</organism>
<dbReference type="EMBL" id="JACGWW010000002">
    <property type="protein sequence ID" value="MBA8813120.1"/>
    <property type="molecule type" value="Genomic_DNA"/>
</dbReference>
<evidence type="ECO:0000313" key="8">
    <source>
        <dbReference type="Proteomes" id="UP000522688"/>
    </source>
</evidence>
<evidence type="ECO:0000313" key="6">
    <source>
        <dbReference type="EMBL" id="MBA8813120.1"/>
    </source>
</evidence>
<dbReference type="Gene3D" id="3.40.190.80">
    <property type="match status" value="1"/>
</dbReference>
<dbReference type="Pfam" id="PF00459">
    <property type="entry name" value="Inositol_P"/>
    <property type="match status" value="1"/>
</dbReference>
<dbReference type="EMBL" id="BJUV01000015">
    <property type="protein sequence ID" value="GEK83424.1"/>
    <property type="molecule type" value="Genomic_DNA"/>
</dbReference>
<dbReference type="AlphaFoldDB" id="A0A7W3PI74"/>
<dbReference type="InterPro" id="IPR020583">
    <property type="entry name" value="Inositol_monoP_metal-BS"/>
</dbReference>
<evidence type="ECO:0000313" key="7">
    <source>
        <dbReference type="Proteomes" id="UP000321154"/>
    </source>
</evidence>
<dbReference type="GO" id="GO:0008934">
    <property type="term" value="F:inositol monophosphate 1-phosphatase activity"/>
    <property type="evidence" value="ECO:0007669"/>
    <property type="project" value="TreeGrafter"/>
</dbReference>
<keyword evidence="3 4" id="KW-0460">Magnesium</keyword>
<dbReference type="PROSITE" id="PS00629">
    <property type="entry name" value="IMP_1"/>
    <property type="match status" value="1"/>
</dbReference>
<sequence length="255" mass="26790">MDDIDLAGRLVREAAGLAIRMRGEGLASERKTSNADLVSAADRAAEDQVRRTLLDARPGDGLLGEEGASTQSRNGRQWVVDPIDGTFNFLSGLASWCSAVALEVDGDLALGAVHRPALDETWLADADGTRLNGHPVERLVDRPLAECGVATFVNASDLGDATSVAVMARLLGSSATVRVSGSGTCDLADVAAGRIGLWVQADCDDWDWLPGRALVEGAGGLTEVLEHLGRRWQIAGSARAVGEAVARVREVERPG</sequence>
<reference evidence="6 8" key="2">
    <citation type="submission" date="2020-07" db="EMBL/GenBank/DDBJ databases">
        <title>Sequencing the genomes of 1000 actinobacteria strains.</title>
        <authorList>
            <person name="Klenk H.-P."/>
        </authorList>
    </citation>
    <scope>NUCLEOTIDE SEQUENCE [LARGE SCALE GENOMIC DNA]</scope>
    <source>
        <strain evidence="6 8">DSM 10309</strain>
    </source>
</reference>
<gene>
    <name evidence="6" type="ORF">FB463_001369</name>
    <name evidence="5" type="ORF">FFA01_17330</name>
</gene>
<evidence type="ECO:0000256" key="1">
    <source>
        <dbReference type="ARBA" id="ARBA00022723"/>
    </source>
</evidence>
<feature type="binding site" evidence="4">
    <location>
        <position position="207"/>
    </location>
    <ligand>
        <name>Mg(2+)</name>
        <dbReference type="ChEBI" id="CHEBI:18420"/>
        <label>1</label>
        <note>catalytic</note>
    </ligand>
</feature>
<feature type="binding site" evidence="4">
    <location>
        <position position="81"/>
    </location>
    <ligand>
        <name>Mg(2+)</name>
        <dbReference type="ChEBI" id="CHEBI:18420"/>
        <label>1</label>
        <note>catalytic</note>
    </ligand>
</feature>
<dbReference type="GO" id="GO:0046872">
    <property type="term" value="F:metal ion binding"/>
    <property type="evidence" value="ECO:0007669"/>
    <property type="project" value="UniProtKB-KW"/>
</dbReference>
<dbReference type="Proteomes" id="UP000522688">
    <property type="component" value="Unassembled WGS sequence"/>
</dbReference>
<dbReference type="OrthoDB" id="9772456at2"/>
<reference evidence="5 7" key="1">
    <citation type="submission" date="2019-07" db="EMBL/GenBank/DDBJ databases">
        <title>Whole genome shotgun sequence of Frigoribacterium faeni NBRC 103066.</title>
        <authorList>
            <person name="Hosoyama A."/>
            <person name="Uohara A."/>
            <person name="Ohji S."/>
            <person name="Ichikawa N."/>
        </authorList>
    </citation>
    <scope>NUCLEOTIDE SEQUENCE [LARGE SCALE GENOMIC DNA]</scope>
    <source>
        <strain evidence="5 7">NBRC 103066</strain>
    </source>
</reference>
<dbReference type="PANTHER" id="PTHR20854">
    <property type="entry name" value="INOSITOL MONOPHOSPHATASE"/>
    <property type="match status" value="1"/>
</dbReference>
<comment type="caution">
    <text evidence="6">The sequence shown here is derived from an EMBL/GenBank/DDBJ whole genome shotgun (WGS) entry which is preliminary data.</text>
</comment>
<proteinExistence type="predicted"/>